<name>A0A835PJP5_VANPL</name>
<evidence type="ECO:0000313" key="8">
    <source>
        <dbReference type="Proteomes" id="UP000639772"/>
    </source>
</evidence>
<dbReference type="PANTHER" id="PTHR12385:SF98">
    <property type="entry name" value="CHOLINE TRANSPORTER-LIKE PROTEIN"/>
    <property type="match status" value="1"/>
</dbReference>
<evidence type="ECO:0000256" key="3">
    <source>
        <dbReference type="ARBA" id="ARBA00022692"/>
    </source>
</evidence>
<comment type="subcellular location">
    <subcellularLocation>
        <location evidence="6">Cell membrane</location>
        <topology evidence="6">Multi-pass membrane protein</topology>
    </subcellularLocation>
    <subcellularLocation>
        <location evidence="1">Membrane</location>
        <topology evidence="1">Multi-pass membrane protein</topology>
    </subcellularLocation>
</comment>
<comment type="function">
    <text evidence="6">Choline transporter.</text>
</comment>
<dbReference type="PANTHER" id="PTHR12385">
    <property type="entry name" value="CHOLINE TRANSPORTER-LIKE (SLC FAMILY 44)"/>
    <property type="match status" value="1"/>
</dbReference>
<dbReference type="GO" id="GO:0022857">
    <property type="term" value="F:transmembrane transporter activity"/>
    <property type="evidence" value="ECO:0007669"/>
    <property type="project" value="UniProtKB-UniRule"/>
</dbReference>
<evidence type="ECO:0000256" key="4">
    <source>
        <dbReference type="ARBA" id="ARBA00022989"/>
    </source>
</evidence>
<feature type="transmembrane region" description="Helical" evidence="6">
    <location>
        <begin position="116"/>
        <end position="135"/>
    </location>
</feature>
<dbReference type="EMBL" id="JADCNM010000014">
    <property type="protein sequence ID" value="KAG0453913.1"/>
    <property type="molecule type" value="Genomic_DNA"/>
</dbReference>
<gene>
    <name evidence="7" type="ORF">HPP92_025217</name>
</gene>
<sequence length="187" mass="20733">MMIVTVHVVRAIVDSAKREDIASGFVNLLRCCANFFLSAIDFVNKFTINFAAISGESYCSAAKMAYELLRRNLLSAAFVEIVSTRTLAGIVFVISSLYAIAACAILKAVNDLGTETYAIAALAWLLLIVVLGYFIRVLDNVIDTVYICYAIDRDKREVSKQEVHEVYGLLPLSRNHRSSLETRTLLV</sequence>
<feature type="transmembrane region" description="Helical" evidence="6">
    <location>
        <begin position="87"/>
        <end position="110"/>
    </location>
</feature>
<evidence type="ECO:0000256" key="1">
    <source>
        <dbReference type="ARBA" id="ARBA00004141"/>
    </source>
</evidence>
<evidence type="ECO:0000256" key="6">
    <source>
        <dbReference type="RuleBase" id="RU368066"/>
    </source>
</evidence>
<dbReference type="InterPro" id="IPR007603">
    <property type="entry name" value="Choline_transptr-like"/>
</dbReference>
<comment type="similarity">
    <text evidence="2 6">Belongs to the CTL (choline transporter-like) family.</text>
</comment>
<evidence type="ECO:0000256" key="5">
    <source>
        <dbReference type="ARBA" id="ARBA00023136"/>
    </source>
</evidence>
<proteinExistence type="inferred from homology"/>
<dbReference type="Pfam" id="PF04515">
    <property type="entry name" value="Choline_transpo"/>
    <property type="match status" value="1"/>
</dbReference>
<dbReference type="GO" id="GO:0005886">
    <property type="term" value="C:plasma membrane"/>
    <property type="evidence" value="ECO:0007669"/>
    <property type="project" value="UniProtKB-SubCell"/>
</dbReference>
<keyword evidence="5 6" id="KW-0472">Membrane</keyword>
<organism evidence="7 8">
    <name type="scientific">Vanilla planifolia</name>
    <name type="common">Vanilla</name>
    <dbReference type="NCBI Taxonomy" id="51239"/>
    <lineage>
        <taxon>Eukaryota</taxon>
        <taxon>Viridiplantae</taxon>
        <taxon>Streptophyta</taxon>
        <taxon>Embryophyta</taxon>
        <taxon>Tracheophyta</taxon>
        <taxon>Spermatophyta</taxon>
        <taxon>Magnoliopsida</taxon>
        <taxon>Liliopsida</taxon>
        <taxon>Asparagales</taxon>
        <taxon>Orchidaceae</taxon>
        <taxon>Vanilloideae</taxon>
        <taxon>Vanilleae</taxon>
        <taxon>Vanilla</taxon>
    </lineage>
</organism>
<comment type="caution">
    <text evidence="7">The sequence shown here is derived from an EMBL/GenBank/DDBJ whole genome shotgun (WGS) entry which is preliminary data.</text>
</comment>
<evidence type="ECO:0000313" key="7">
    <source>
        <dbReference type="EMBL" id="KAG0453913.1"/>
    </source>
</evidence>
<reference evidence="7 8" key="1">
    <citation type="journal article" date="2020" name="Nat. Food">
        <title>A phased Vanilla planifolia genome enables genetic improvement of flavour and production.</title>
        <authorList>
            <person name="Hasing T."/>
            <person name="Tang H."/>
            <person name="Brym M."/>
            <person name="Khazi F."/>
            <person name="Huang T."/>
            <person name="Chambers A.H."/>
        </authorList>
    </citation>
    <scope>NUCLEOTIDE SEQUENCE [LARGE SCALE GENOMIC DNA]</scope>
    <source>
        <tissue evidence="7">Leaf</tissue>
    </source>
</reference>
<dbReference type="OrthoDB" id="420519at2759"/>
<keyword evidence="4 6" id="KW-1133">Transmembrane helix</keyword>
<protein>
    <recommendedName>
        <fullName evidence="6">Choline transporter-like protein</fullName>
    </recommendedName>
</protein>
<accession>A0A835PJP5</accession>
<evidence type="ECO:0000256" key="2">
    <source>
        <dbReference type="ARBA" id="ARBA00007168"/>
    </source>
</evidence>
<keyword evidence="3 6" id="KW-0812">Transmembrane</keyword>
<dbReference type="AlphaFoldDB" id="A0A835PJP5"/>
<dbReference type="Proteomes" id="UP000639772">
    <property type="component" value="Unassembled WGS sequence"/>
</dbReference>
<comment type="caution">
    <text evidence="6">Lacks conserved residue(s) required for the propagation of feature annotation.</text>
</comment>